<dbReference type="EMBL" id="MU864408">
    <property type="protein sequence ID" value="KAK4187146.1"/>
    <property type="molecule type" value="Genomic_DNA"/>
</dbReference>
<dbReference type="PANTHER" id="PTHR31069">
    <property type="entry name" value="OLEATE-ACTIVATED TRANSCRIPTION FACTOR 1-RELATED"/>
    <property type="match status" value="1"/>
</dbReference>
<dbReference type="PRINTS" id="PR00755">
    <property type="entry name" value="AFLATOXINBRP"/>
</dbReference>
<feature type="region of interest" description="Disordered" evidence="5">
    <location>
        <begin position="494"/>
        <end position="513"/>
    </location>
</feature>
<accession>A0AAN7AFX8</accession>
<name>A0AAN7AFX8_9PEZI</name>
<dbReference type="SMART" id="SM00066">
    <property type="entry name" value="GAL4"/>
    <property type="match status" value="1"/>
</dbReference>
<evidence type="ECO:0000256" key="1">
    <source>
        <dbReference type="ARBA" id="ARBA00023015"/>
    </source>
</evidence>
<dbReference type="Pfam" id="PF00172">
    <property type="entry name" value="Zn_clus"/>
    <property type="match status" value="1"/>
</dbReference>
<gene>
    <name evidence="7" type="ORF">QBC35DRAFT_385501</name>
</gene>
<feature type="region of interest" description="Disordered" evidence="5">
    <location>
        <begin position="78"/>
        <end position="118"/>
    </location>
</feature>
<keyword evidence="4" id="KW-0539">Nucleus</keyword>
<dbReference type="PANTHER" id="PTHR31069:SF12">
    <property type="entry name" value="TRANSCRIPTION FACTOR DOMAIN-CONTAINING PROTEIN"/>
    <property type="match status" value="1"/>
</dbReference>
<dbReference type="PROSITE" id="PS00463">
    <property type="entry name" value="ZN2_CY6_FUNGAL_1"/>
    <property type="match status" value="1"/>
</dbReference>
<dbReference type="GO" id="GO:0000978">
    <property type="term" value="F:RNA polymerase II cis-regulatory region sequence-specific DNA binding"/>
    <property type="evidence" value="ECO:0007669"/>
    <property type="project" value="TreeGrafter"/>
</dbReference>
<dbReference type="GO" id="GO:0008270">
    <property type="term" value="F:zinc ion binding"/>
    <property type="evidence" value="ECO:0007669"/>
    <property type="project" value="InterPro"/>
</dbReference>
<dbReference type="CDD" id="cd00067">
    <property type="entry name" value="GAL4"/>
    <property type="match status" value="1"/>
</dbReference>
<reference evidence="7" key="2">
    <citation type="submission" date="2023-05" db="EMBL/GenBank/DDBJ databases">
        <authorList>
            <consortium name="Lawrence Berkeley National Laboratory"/>
            <person name="Steindorff A."/>
            <person name="Hensen N."/>
            <person name="Bonometti L."/>
            <person name="Westerberg I."/>
            <person name="Brannstrom I.O."/>
            <person name="Guillou S."/>
            <person name="Cros-Aarteil S."/>
            <person name="Calhoun S."/>
            <person name="Haridas S."/>
            <person name="Kuo A."/>
            <person name="Mondo S."/>
            <person name="Pangilinan J."/>
            <person name="Riley R."/>
            <person name="Labutti K."/>
            <person name="Andreopoulos B."/>
            <person name="Lipzen A."/>
            <person name="Chen C."/>
            <person name="Yanf M."/>
            <person name="Daum C."/>
            <person name="Ng V."/>
            <person name="Clum A."/>
            <person name="Ohm R."/>
            <person name="Martin F."/>
            <person name="Silar P."/>
            <person name="Natvig D."/>
            <person name="Lalanne C."/>
            <person name="Gautier V."/>
            <person name="Ament-Velasquez S.L."/>
            <person name="Kruys A."/>
            <person name="Hutchinson M.I."/>
            <person name="Powell A.J."/>
            <person name="Barry K."/>
            <person name="Miller A.N."/>
            <person name="Grigoriev I.V."/>
            <person name="Debuchy R."/>
            <person name="Gladieux P."/>
            <person name="Thoren M.H."/>
            <person name="Johannesson H."/>
        </authorList>
    </citation>
    <scope>NUCLEOTIDE SEQUENCE</scope>
    <source>
        <strain evidence="7">PSN309</strain>
    </source>
</reference>
<dbReference type="InterPro" id="IPR001138">
    <property type="entry name" value="Zn2Cys6_DnaBD"/>
</dbReference>
<dbReference type="GO" id="GO:0005634">
    <property type="term" value="C:nucleus"/>
    <property type="evidence" value="ECO:0007669"/>
    <property type="project" value="TreeGrafter"/>
</dbReference>
<evidence type="ECO:0000256" key="4">
    <source>
        <dbReference type="ARBA" id="ARBA00023242"/>
    </source>
</evidence>
<dbReference type="InterPro" id="IPR036864">
    <property type="entry name" value="Zn2-C6_fun-type_DNA-bd_sf"/>
</dbReference>
<dbReference type="PROSITE" id="PS50048">
    <property type="entry name" value="ZN2_CY6_FUNGAL_2"/>
    <property type="match status" value="1"/>
</dbReference>
<dbReference type="SUPFAM" id="SSF57701">
    <property type="entry name" value="Zn2/Cys6 DNA-binding domain"/>
    <property type="match status" value="1"/>
</dbReference>
<protein>
    <recommendedName>
        <fullName evidence="6">Zn(2)-C6 fungal-type domain-containing protein</fullName>
    </recommendedName>
</protein>
<dbReference type="GO" id="GO:0045944">
    <property type="term" value="P:positive regulation of transcription by RNA polymerase II"/>
    <property type="evidence" value="ECO:0007669"/>
    <property type="project" value="TreeGrafter"/>
</dbReference>
<keyword evidence="3" id="KW-0804">Transcription</keyword>
<dbReference type="InterPro" id="IPR050675">
    <property type="entry name" value="OAF3"/>
</dbReference>
<evidence type="ECO:0000256" key="2">
    <source>
        <dbReference type="ARBA" id="ARBA00023125"/>
    </source>
</evidence>
<dbReference type="AlphaFoldDB" id="A0AAN7AFX8"/>
<organism evidence="7 8">
    <name type="scientific">Podospora australis</name>
    <dbReference type="NCBI Taxonomy" id="1536484"/>
    <lineage>
        <taxon>Eukaryota</taxon>
        <taxon>Fungi</taxon>
        <taxon>Dikarya</taxon>
        <taxon>Ascomycota</taxon>
        <taxon>Pezizomycotina</taxon>
        <taxon>Sordariomycetes</taxon>
        <taxon>Sordariomycetidae</taxon>
        <taxon>Sordariales</taxon>
        <taxon>Podosporaceae</taxon>
        <taxon>Podospora</taxon>
    </lineage>
</organism>
<dbReference type="Proteomes" id="UP001302126">
    <property type="component" value="Unassembled WGS sequence"/>
</dbReference>
<evidence type="ECO:0000313" key="8">
    <source>
        <dbReference type="Proteomes" id="UP001302126"/>
    </source>
</evidence>
<dbReference type="Gene3D" id="4.10.240.10">
    <property type="entry name" value="Zn(2)-C6 fungal-type DNA-binding domain"/>
    <property type="match status" value="1"/>
</dbReference>
<comment type="caution">
    <text evidence="7">The sequence shown here is derived from an EMBL/GenBank/DDBJ whole genome shotgun (WGS) entry which is preliminary data.</text>
</comment>
<feature type="domain" description="Zn(2)-C6 fungal-type" evidence="6">
    <location>
        <begin position="30"/>
        <end position="60"/>
    </location>
</feature>
<feature type="compositionally biased region" description="Low complexity" evidence="5">
    <location>
        <begin position="502"/>
        <end position="513"/>
    </location>
</feature>
<evidence type="ECO:0000256" key="5">
    <source>
        <dbReference type="SAM" id="MobiDB-lite"/>
    </source>
</evidence>
<evidence type="ECO:0000313" key="7">
    <source>
        <dbReference type="EMBL" id="KAK4187146.1"/>
    </source>
</evidence>
<feature type="compositionally biased region" description="Polar residues" evidence="5">
    <location>
        <begin position="78"/>
        <end position="94"/>
    </location>
</feature>
<evidence type="ECO:0000259" key="6">
    <source>
        <dbReference type="PROSITE" id="PS50048"/>
    </source>
</evidence>
<keyword evidence="2" id="KW-0238">DNA-binding</keyword>
<keyword evidence="8" id="KW-1185">Reference proteome</keyword>
<reference evidence="7" key="1">
    <citation type="journal article" date="2023" name="Mol. Phylogenet. Evol.">
        <title>Genome-scale phylogeny and comparative genomics of the fungal order Sordariales.</title>
        <authorList>
            <person name="Hensen N."/>
            <person name="Bonometti L."/>
            <person name="Westerberg I."/>
            <person name="Brannstrom I.O."/>
            <person name="Guillou S."/>
            <person name="Cros-Aarteil S."/>
            <person name="Calhoun S."/>
            <person name="Haridas S."/>
            <person name="Kuo A."/>
            <person name="Mondo S."/>
            <person name="Pangilinan J."/>
            <person name="Riley R."/>
            <person name="LaButti K."/>
            <person name="Andreopoulos B."/>
            <person name="Lipzen A."/>
            <person name="Chen C."/>
            <person name="Yan M."/>
            <person name="Daum C."/>
            <person name="Ng V."/>
            <person name="Clum A."/>
            <person name="Steindorff A."/>
            <person name="Ohm R.A."/>
            <person name="Martin F."/>
            <person name="Silar P."/>
            <person name="Natvig D.O."/>
            <person name="Lalanne C."/>
            <person name="Gautier V."/>
            <person name="Ament-Velasquez S.L."/>
            <person name="Kruys A."/>
            <person name="Hutchinson M.I."/>
            <person name="Powell A.J."/>
            <person name="Barry K."/>
            <person name="Miller A.N."/>
            <person name="Grigoriev I.V."/>
            <person name="Debuchy R."/>
            <person name="Gladieux P."/>
            <person name="Hiltunen Thoren M."/>
            <person name="Johannesson H."/>
        </authorList>
    </citation>
    <scope>NUCLEOTIDE SEQUENCE</scope>
    <source>
        <strain evidence="7">PSN309</strain>
    </source>
</reference>
<evidence type="ECO:0000256" key="3">
    <source>
        <dbReference type="ARBA" id="ARBA00023163"/>
    </source>
</evidence>
<proteinExistence type="predicted"/>
<sequence>MASNTVSGEDAAPEPSTSANPMRLRRQRKTCMQCAKSKRKCDQTLPWCKRCMERGTVCTYPPRRTAFTYPVDAGLNTNPTTAAYQPPSVSSPSTVDLHGSTLPPTPSSSSRAGKGNDADIEDSISPYKWFLSPHSWSHFHSCDPVITQPEVKEPVSEQSLPHYIEKQQSWLRSWVKDGHSPLMHRQLYRSTTTMPACIRSAYTARAAYDIANSASSKTTALRIMDELAQELIQSQPNTELDPSIMIQMLGTSTDPGTVPVVLDTFTHLARTQALFVYQMTRLFDGDIRARDQAEGHIDTLNRWSREMLESARLDCAAAEVTAATSALISPDDTETLLRCEREFGPGGANVCMARATRTNPFTMPHRPPEFNDISVQTRPTVWQAWIIAESVRRIYISARIVEAVYSTLKQGWTLCPGGVMFAAQAGLWDAKSECEWYMVVKKVDITSPYMLMLSLKGYTLLDRATPEDVDEFAKSIIEISAGVEKVERWEMLKGKKSGKHASSTTSSSSSLSS</sequence>
<dbReference type="GO" id="GO:0000981">
    <property type="term" value="F:DNA-binding transcription factor activity, RNA polymerase II-specific"/>
    <property type="evidence" value="ECO:0007669"/>
    <property type="project" value="InterPro"/>
</dbReference>
<keyword evidence="1" id="KW-0805">Transcription regulation</keyword>
<feature type="region of interest" description="Disordered" evidence="5">
    <location>
        <begin position="1"/>
        <end position="24"/>
    </location>
</feature>